<keyword evidence="1" id="KW-0808">Transferase</keyword>
<dbReference type="GO" id="GO:0005524">
    <property type="term" value="F:ATP binding"/>
    <property type="evidence" value="ECO:0007669"/>
    <property type="project" value="UniProtKB-KW"/>
</dbReference>
<evidence type="ECO:0000256" key="3">
    <source>
        <dbReference type="ARBA" id="ARBA00022777"/>
    </source>
</evidence>
<dbReference type="PATRIC" id="fig|1304284.3.peg.1456"/>
<evidence type="ECO:0000256" key="4">
    <source>
        <dbReference type="ARBA" id="ARBA00022840"/>
    </source>
</evidence>
<dbReference type="GO" id="GO:0009229">
    <property type="term" value="P:thiamine diphosphate biosynthetic process"/>
    <property type="evidence" value="ECO:0007669"/>
    <property type="project" value="InterPro"/>
</dbReference>
<evidence type="ECO:0000256" key="1">
    <source>
        <dbReference type="ARBA" id="ARBA00022679"/>
    </source>
</evidence>
<dbReference type="eggNOG" id="COG4825">
    <property type="taxonomic scope" value="Bacteria"/>
</dbReference>
<proteinExistence type="predicted"/>
<organism evidence="7 8">
    <name type="scientific">Caldisalinibacter kiritimatiensis</name>
    <dbReference type="NCBI Taxonomy" id="1304284"/>
    <lineage>
        <taxon>Bacteria</taxon>
        <taxon>Bacillati</taxon>
        <taxon>Bacillota</taxon>
        <taxon>Tissierellia</taxon>
        <taxon>Tissierellales</taxon>
        <taxon>Thermohalobacteraceae</taxon>
        <taxon>Caldisalinibacter</taxon>
    </lineage>
</organism>
<dbReference type="EMBL" id="ARZA01000168">
    <property type="protein sequence ID" value="EOD00467.1"/>
    <property type="molecule type" value="Genomic_DNA"/>
</dbReference>
<dbReference type="OrthoDB" id="9804377at2"/>
<reference evidence="7 8" key="1">
    <citation type="journal article" date="2015" name="Geomicrobiol. J.">
        <title>Caldisalinibacter kiritimatiensis gen. nov., sp. nov., a moderately thermohalophilic thiosulfate-reducing bacterium from a hypersaline microbial mat.</title>
        <authorList>
            <person name="Ben Hania W."/>
            <person name="Joseph M."/>
            <person name="Fiebig A."/>
            <person name="Bunk B."/>
            <person name="Klenk H.-P."/>
            <person name="Fardeau M.-L."/>
            <person name="Spring S."/>
        </authorList>
    </citation>
    <scope>NUCLEOTIDE SEQUENCE [LARGE SCALE GENOMIC DNA]</scope>
    <source>
        <strain evidence="7 8">L21-TH-D2</strain>
    </source>
</reference>
<keyword evidence="5" id="KW-1133">Transmembrane helix</keyword>
<feature type="domain" description="SteA-like C-terminal" evidence="6">
    <location>
        <begin position="319"/>
        <end position="370"/>
    </location>
</feature>
<dbReference type="Proteomes" id="UP000013378">
    <property type="component" value="Unassembled WGS sequence"/>
</dbReference>
<dbReference type="Gene3D" id="3.40.50.10240">
    <property type="entry name" value="Thiamin pyrophosphokinase, catalytic domain"/>
    <property type="match status" value="1"/>
</dbReference>
<dbReference type="NCBIfam" id="NF040608">
    <property type="entry name" value="division_SteA"/>
    <property type="match status" value="1"/>
</dbReference>
<feature type="transmembrane region" description="Helical" evidence="5">
    <location>
        <begin position="333"/>
        <end position="352"/>
    </location>
</feature>
<evidence type="ECO:0000256" key="2">
    <source>
        <dbReference type="ARBA" id="ARBA00022741"/>
    </source>
</evidence>
<sequence length="372" mass="41373">MKIIGIVKKDKKTKNLIHRLNNGDIALVQHKDIDEIAALSLIEANVKCVINTEKSISGKYPNLGPLHLINNGIPIFQTSKEIFNTIKDNSKIKIIKNSLFMDGKFIAKCELLDRNKINRLLKIASNNLENELDNFIENTLAYAKKEKDLVLGNIKIPKIKTNIKNKHVLIVIRGKDYKKDLITIQNYINEIKPVLIGVDGGGDTLLEFGYIPDIVIGDMDSISDKCLKIANEIVVHAYPDGRSPGYERVSKLGLNSIVFNSPGTSEDIALLLAYCNDADLIVAVGSHSNMIDFLEKGRKGMASTFLVRLKVGSKLIDAKGVNKLYKSNLKLKYLFSIWAAALIPIFITLVTASPMKDIIRLINIKLKLLLGI</sequence>
<dbReference type="InterPro" id="IPR036759">
    <property type="entry name" value="TPK_catalytic_sf"/>
</dbReference>
<evidence type="ECO:0000259" key="6">
    <source>
        <dbReference type="Pfam" id="PF12555"/>
    </source>
</evidence>
<dbReference type="SUPFAM" id="SSF63999">
    <property type="entry name" value="Thiamin pyrophosphokinase, catalytic domain"/>
    <property type="match status" value="1"/>
</dbReference>
<evidence type="ECO:0000256" key="5">
    <source>
        <dbReference type="SAM" id="Phobius"/>
    </source>
</evidence>
<keyword evidence="5" id="KW-0812">Transmembrane</keyword>
<dbReference type="GO" id="GO:0004788">
    <property type="term" value="F:thiamine diphosphokinase activity"/>
    <property type="evidence" value="ECO:0007669"/>
    <property type="project" value="InterPro"/>
</dbReference>
<protein>
    <submittedName>
        <fullName evidence="7">Putativ membrane protein</fullName>
    </submittedName>
</protein>
<dbReference type="InterPro" id="IPR022215">
    <property type="entry name" value="SteA-like_C"/>
</dbReference>
<dbReference type="AlphaFoldDB" id="R1AV11"/>
<dbReference type="RefSeq" id="WP_006313243.1">
    <property type="nucleotide sequence ID" value="NZ_ARZA01000168.1"/>
</dbReference>
<keyword evidence="3" id="KW-0418">Kinase</keyword>
<keyword evidence="4" id="KW-0067">ATP-binding</keyword>
<accession>R1AV11</accession>
<keyword evidence="8" id="KW-1185">Reference proteome</keyword>
<dbReference type="STRING" id="1304284.L21TH_1487"/>
<evidence type="ECO:0000313" key="7">
    <source>
        <dbReference type="EMBL" id="EOD00467.1"/>
    </source>
</evidence>
<name>R1AV11_9FIRM</name>
<comment type="caution">
    <text evidence="7">The sequence shown here is derived from an EMBL/GenBank/DDBJ whole genome shotgun (WGS) entry which is preliminary data.</text>
</comment>
<keyword evidence="5" id="KW-0472">Membrane</keyword>
<dbReference type="GO" id="GO:0016301">
    <property type="term" value="F:kinase activity"/>
    <property type="evidence" value="ECO:0007669"/>
    <property type="project" value="UniProtKB-KW"/>
</dbReference>
<keyword evidence="2" id="KW-0547">Nucleotide-binding</keyword>
<dbReference type="Pfam" id="PF12555">
    <property type="entry name" value="SteA-like_C"/>
    <property type="match status" value="1"/>
</dbReference>
<gene>
    <name evidence="7" type="ORF">L21TH_1487</name>
</gene>
<evidence type="ECO:0000313" key="8">
    <source>
        <dbReference type="Proteomes" id="UP000013378"/>
    </source>
</evidence>
<dbReference type="InterPro" id="IPR047795">
    <property type="entry name" value="Put_SteA-like"/>
</dbReference>